<dbReference type="InterPro" id="IPR005225">
    <property type="entry name" value="Small_GTP-bd"/>
</dbReference>
<dbReference type="Pfam" id="PF12796">
    <property type="entry name" value="Ank_2"/>
    <property type="match status" value="1"/>
</dbReference>
<dbReference type="PROSITE" id="PS51419">
    <property type="entry name" value="RAB"/>
    <property type="match status" value="1"/>
</dbReference>
<keyword evidence="8" id="KW-0040">ANK repeat</keyword>
<dbReference type="GO" id="GO:0012505">
    <property type="term" value="C:endomembrane system"/>
    <property type="evidence" value="ECO:0007669"/>
    <property type="project" value="UniProtKB-SubCell"/>
</dbReference>
<organism evidence="9 10">
    <name type="scientific">Polarella glacialis</name>
    <name type="common">Dinoflagellate</name>
    <dbReference type="NCBI Taxonomy" id="89957"/>
    <lineage>
        <taxon>Eukaryota</taxon>
        <taxon>Sar</taxon>
        <taxon>Alveolata</taxon>
        <taxon>Dinophyceae</taxon>
        <taxon>Suessiales</taxon>
        <taxon>Suessiaceae</taxon>
        <taxon>Polarella</taxon>
    </lineage>
</organism>
<dbReference type="SMART" id="SM00175">
    <property type="entry name" value="RAB"/>
    <property type="match status" value="1"/>
</dbReference>
<evidence type="ECO:0000256" key="5">
    <source>
        <dbReference type="ARBA" id="ARBA00023288"/>
    </source>
</evidence>
<evidence type="ECO:0000256" key="2">
    <source>
        <dbReference type="ARBA" id="ARBA00022741"/>
    </source>
</evidence>
<dbReference type="EMBL" id="CAJNNW010031748">
    <property type="protein sequence ID" value="CAE8708820.1"/>
    <property type="molecule type" value="Genomic_DNA"/>
</dbReference>
<dbReference type="Gene3D" id="3.40.50.300">
    <property type="entry name" value="P-loop containing nucleotide triphosphate hydrolases"/>
    <property type="match status" value="1"/>
</dbReference>
<evidence type="ECO:0000256" key="6">
    <source>
        <dbReference type="ARBA" id="ARBA00023289"/>
    </source>
</evidence>
<feature type="repeat" description="ANK" evidence="8">
    <location>
        <begin position="271"/>
        <end position="303"/>
    </location>
</feature>
<dbReference type="PRINTS" id="PR00449">
    <property type="entry name" value="RASTRNSFRMNG"/>
</dbReference>
<dbReference type="AlphaFoldDB" id="A0A813KNI7"/>
<keyword evidence="5" id="KW-0449">Lipoprotein</keyword>
<protein>
    <submittedName>
        <fullName evidence="9">Uncharacterized protein</fullName>
    </submittedName>
</protein>
<dbReference type="SMART" id="SM00248">
    <property type="entry name" value="ANK"/>
    <property type="match status" value="2"/>
</dbReference>
<dbReference type="Pfam" id="PF00071">
    <property type="entry name" value="Ras"/>
    <property type="match status" value="1"/>
</dbReference>
<keyword evidence="3" id="KW-0342">GTP-binding</keyword>
<dbReference type="SUPFAM" id="SSF52540">
    <property type="entry name" value="P-loop containing nucleoside triphosphate hydrolases"/>
    <property type="match status" value="1"/>
</dbReference>
<dbReference type="InterPro" id="IPR002110">
    <property type="entry name" value="Ankyrin_rpt"/>
</dbReference>
<evidence type="ECO:0000256" key="8">
    <source>
        <dbReference type="PROSITE-ProRule" id="PRU00023"/>
    </source>
</evidence>
<dbReference type="PANTHER" id="PTHR47979">
    <property type="entry name" value="DRAB11-RELATED"/>
    <property type="match status" value="1"/>
</dbReference>
<evidence type="ECO:0000256" key="1">
    <source>
        <dbReference type="ARBA" id="ARBA00006270"/>
    </source>
</evidence>
<evidence type="ECO:0000313" key="10">
    <source>
        <dbReference type="Proteomes" id="UP000626109"/>
    </source>
</evidence>
<dbReference type="Gene3D" id="1.25.40.20">
    <property type="entry name" value="Ankyrin repeat-containing domain"/>
    <property type="match status" value="1"/>
</dbReference>
<evidence type="ECO:0000256" key="3">
    <source>
        <dbReference type="ARBA" id="ARBA00023134"/>
    </source>
</evidence>
<dbReference type="PRINTS" id="PR01415">
    <property type="entry name" value="ANKYRIN"/>
</dbReference>
<dbReference type="NCBIfam" id="TIGR00231">
    <property type="entry name" value="small_GTP"/>
    <property type="match status" value="1"/>
</dbReference>
<keyword evidence="6" id="KW-0636">Prenylation</keyword>
<dbReference type="InterPro" id="IPR050209">
    <property type="entry name" value="Rab_GTPases_membrane_traffic"/>
</dbReference>
<dbReference type="PROSITE" id="PS51421">
    <property type="entry name" value="RAS"/>
    <property type="match status" value="1"/>
</dbReference>
<dbReference type="PROSITE" id="PS50297">
    <property type="entry name" value="ANK_REP_REGION"/>
    <property type="match status" value="2"/>
</dbReference>
<proteinExistence type="inferred from homology"/>
<keyword evidence="2" id="KW-0547">Nucleotide-binding</keyword>
<name>A0A813KNI7_POLGL</name>
<dbReference type="SMART" id="SM00174">
    <property type="entry name" value="RHO"/>
    <property type="match status" value="1"/>
</dbReference>
<accession>A0A813KNI7</accession>
<comment type="subcellular location">
    <subcellularLocation>
        <location evidence="7">Endomembrane system</location>
        <topology evidence="7">Lipid-anchor</topology>
    </subcellularLocation>
</comment>
<dbReference type="InterPro" id="IPR001806">
    <property type="entry name" value="Small_GTPase"/>
</dbReference>
<dbReference type="Proteomes" id="UP000626109">
    <property type="component" value="Unassembled WGS sequence"/>
</dbReference>
<dbReference type="FunFam" id="3.40.50.300:FF:000067">
    <property type="entry name" value="ras-related protein RABA1f"/>
    <property type="match status" value="1"/>
</dbReference>
<dbReference type="InterPro" id="IPR027417">
    <property type="entry name" value="P-loop_NTPase"/>
</dbReference>
<dbReference type="SMART" id="SM00176">
    <property type="entry name" value="RAN"/>
    <property type="match status" value="1"/>
</dbReference>
<gene>
    <name evidence="9" type="ORF">PGLA2088_LOCUS35114</name>
</gene>
<keyword evidence="4" id="KW-0472">Membrane</keyword>
<evidence type="ECO:0000256" key="7">
    <source>
        <dbReference type="ARBA" id="ARBA00037868"/>
    </source>
</evidence>
<comment type="caution">
    <text evidence="9">The sequence shown here is derived from an EMBL/GenBank/DDBJ whole genome shotgun (WGS) entry which is preliminary data.</text>
</comment>
<dbReference type="SUPFAM" id="SSF48403">
    <property type="entry name" value="Ankyrin repeat"/>
    <property type="match status" value="1"/>
</dbReference>
<sequence length="313" mass="34317">MAKDDDYDYLFKVVLIGDSGVGKSNLLSRFTRDEFNLESKSTIGVEFATKSITTNGKVIKSQIWDTAGQERYRAITSAYYRGAVGALLVYDISKRVTFENLERWLQELRDHADPNIVIMLVGNKGDLRHLRAVGQDEALAFAEKHGLACIEVRTPETGKLAKPCFGNPWPTNRTTVLCTLAWTLPQATNLQDAADSRLPCSADEAASALLEAARLGDAKACEEALRCHPEVLEACDPTGRTALVLAAMRGHQEVCDLLLSARADVEATDRFGKTPLSYAAKEQHTEIARSLLDHGAEIEATDCLVRDIGCYIA</sequence>
<evidence type="ECO:0000313" key="9">
    <source>
        <dbReference type="EMBL" id="CAE8708820.1"/>
    </source>
</evidence>
<dbReference type="PROSITE" id="PS50088">
    <property type="entry name" value="ANK_REPEAT"/>
    <property type="match status" value="2"/>
</dbReference>
<reference evidence="9" key="1">
    <citation type="submission" date="2021-02" db="EMBL/GenBank/DDBJ databases">
        <authorList>
            <person name="Dougan E. K."/>
            <person name="Rhodes N."/>
            <person name="Thang M."/>
            <person name="Chan C."/>
        </authorList>
    </citation>
    <scope>NUCLEOTIDE SEQUENCE</scope>
</reference>
<dbReference type="GO" id="GO:0003924">
    <property type="term" value="F:GTPase activity"/>
    <property type="evidence" value="ECO:0007669"/>
    <property type="project" value="InterPro"/>
</dbReference>
<evidence type="ECO:0000256" key="4">
    <source>
        <dbReference type="ARBA" id="ARBA00023136"/>
    </source>
</evidence>
<comment type="similarity">
    <text evidence="1">Belongs to the small GTPase superfamily. Rab family.</text>
</comment>
<feature type="repeat" description="ANK" evidence="8">
    <location>
        <begin position="238"/>
        <end position="270"/>
    </location>
</feature>
<dbReference type="CDD" id="cd01868">
    <property type="entry name" value="Rab11_like"/>
    <property type="match status" value="1"/>
</dbReference>
<dbReference type="InterPro" id="IPR036770">
    <property type="entry name" value="Ankyrin_rpt-contain_sf"/>
</dbReference>
<dbReference type="SMART" id="SM00173">
    <property type="entry name" value="RAS"/>
    <property type="match status" value="1"/>
</dbReference>
<dbReference type="GO" id="GO:0005525">
    <property type="term" value="F:GTP binding"/>
    <property type="evidence" value="ECO:0007669"/>
    <property type="project" value="UniProtKB-KW"/>
</dbReference>